<dbReference type="EMBL" id="JAPDHF010000007">
    <property type="protein sequence ID" value="KAJ4014940.1"/>
    <property type="molecule type" value="Genomic_DNA"/>
</dbReference>
<keyword evidence="3" id="KW-1185">Reference proteome</keyword>
<evidence type="ECO:0000313" key="3">
    <source>
        <dbReference type="Proteomes" id="UP001152130"/>
    </source>
</evidence>
<feature type="compositionally biased region" description="Basic and acidic residues" evidence="1">
    <location>
        <begin position="1"/>
        <end position="11"/>
    </location>
</feature>
<name>A0A9W8UBA7_9HYPO</name>
<evidence type="ECO:0000313" key="2">
    <source>
        <dbReference type="EMBL" id="KAJ4014940.1"/>
    </source>
</evidence>
<accession>A0A9W8UBA7</accession>
<evidence type="ECO:0000256" key="1">
    <source>
        <dbReference type="SAM" id="MobiDB-lite"/>
    </source>
</evidence>
<proteinExistence type="predicted"/>
<feature type="region of interest" description="Disordered" evidence="1">
    <location>
        <begin position="1"/>
        <end position="51"/>
    </location>
</feature>
<gene>
    <name evidence="2" type="ORF">NW766_005259</name>
</gene>
<dbReference type="Proteomes" id="UP001152130">
    <property type="component" value="Unassembled WGS sequence"/>
</dbReference>
<sequence>MSPYRYEEFERGQSQASYFPSGPNELEQSDSDYESPPKKRTRRNPAPGNPAREPCLECAIKMVNEGPEYLCLHQDSSNAVRSCYKCAIGRRRCPPLPPHAVGAGCRLQEAAVLMNNGQHIHDWPELVTLFEEVMQRPELPVQQPELPVQRPEAPDLYQALEGTARDINQAPGVLPRAIEQHFNQVLEDHGQGSEQTWEDLLRVIKQCCEQALEVTNARVLLLHESVDQLNEGFDQLNERTRARETLLRQVLDERRRPDVAARGTYFPSPLPPNAG</sequence>
<reference evidence="2" key="1">
    <citation type="submission" date="2022-10" db="EMBL/GenBank/DDBJ databases">
        <title>Fusarium specimens isolated from Avocado Roots.</title>
        <authorList>
            <person name="Stajich J."/>
            <person name="Roper C."/>
            <person name="Heimlech-Rivalta G."/>
        </authorList>
    </citation>
    <scope>NUCLEOTIDE SEQUENCE</scope>
    <source>
        <strain evidence="2">CF00143</strain>
    </source>
</reference>
<organism evidence="2 3">
    <name type="scientific">Fusarium irregulare</name>
    <dbReference type="NCBI Taxonomy" id="2494466"/>
    <lineage>
        <taxon>Eukaryota</taxon>
        <taxon>Fungi</taxon>
        <taxon>Dikarya</taxon>
        <taxon>Ascomycota</taxon>
        <taxon>Pezizomycotina</taxon>
        <taxon>Sordariomycetes</taxon>
        <taxon>Hypocreomycetidae</taxon>
        <taxon>Hypocreales</taxon>
        <taxon>Nectriaceae</taxon>
        <taxon>Fusarium</taxon>
        <taxon>Fusarium incarnatum-equiseti species complex</taxon>
    </lineage>
</organism>
<comment type="caution">
    <text evidence="2">The sequence shown here is derived from an EMBL/GenBank/DDBJ whole genome shotgun (WGS) entry which is preliminary data.</text>
</comment>
<dbReference type="OrthoDB" id="5090697at2759"/>
<protein>
    <submittedName>
        <fullName evidence="2">Uncharacterized protein</fullName>
    </submittedName>
</protein>
<dbReference type="AlphaFoldDB" id="A0A9W8UBA7"/>